<proteinExistence type="predicted"/>
<evidence type="ECO:0000313" key="3">
    <source>
        <dbReference type="Proteomes" id="UP001385951"/>
    </source>
</evidence>
<keyword evidence="3" id="KW-1185">Reference proteome</keyword>
<evidence type="ECO:0000259" key="1">
    <source>
        <dbReference type="Pfam" id="PF12697"/>
    </source>
</evidence>
<dbReference type="AlphaFoldDB" id="A0AAW0FIJ5"/>
<evidence type="ECO:0000313" key="2">
    <source>
        <dbReference type="EMBL" id="KAK7680561.1"/>
    </source>
</evidence>
<organism evidence="2 3">
    <name type="scientific">Cerrena zonata</name>
    <dbReference type="NCBI Taxonomy" id="2478898"/>
    <lineage>
        <taxon>Eukaryota</taxon>
        <taxon>Fungi</taxon>
        <taxon>Dikarya</taxon>
        <taxon>Basidiomycota</taxon>
        <taxon>Agaricomycotina</taxon>
        <taxon>Agaricomycetes</taxon>
        <taxon>Polyporales</taxon>
        <taxon>Cerrenaceae</taxon>
        <taxon>Cerrena</taxon>
    </lineage>
</organism>
<sequence length="325" mass="36675">MQSRNYVLRLPESGLVFSANRYFPESGGSEDGLTFVFHHSAAALKEIWEPTIAKLFQLATAPGSSFSVKEAWSLDWQNHGESAVLNEAALRKKDFFSMREVADEVRFFLESEYLVGHNVVSVAHSASTSAWVLGGNLSKYLPVKAAIFIEPTMDSLASPPSDKEVEQYLLKLQNTLIRRDTWNDVESLTAWLKKQFPWNRWDPRVLELYIKHGFREVTRAGKKVIVPKLTNIQEVGSYLFQDHITALDQCATFSARVPLHVVFSQRSELLFKKQRNSICDTSKGRNMASVTIMPGVGHWAVQEKPELVAETIFNIMGGSKPQARL</sequence>
<dbReference type="Gene3D" id="3.40.50.1820">
    <property type="entry name" value="alpha/beta hydrolase"/>
    <property type="match status" value="1"/>
</dbReference>
<name>A0AAW0FIJ5_9APHY</name>
<dbReference type="InterPro" id="IPR029058">
    <property type="entry name" value="AB_hydrolase_fold"/>
</dbReference>
<accession>A0AAW0FIJ5</accession>
<reference evidence="2 3" key="1">
    <citation type="submission" date="2022-09" db="EMBL/GenBank/DDBJ databases">
        <authorList>
            <person name="Palmer J.M."/>
        </authorList>
    </citation>
    <scope>NUCLEOTIDE SEQUENCE [LARGE SCALE GENOMIC DNA]</scope>
    <source>
        <strain evidence="2 3">DSM 7382</strain>
    </source>
</reference>
<protein>
    <recommendedName>
        <fullName evidence="1">AB hydrolase-1 domain-containing protein</fullName>
    </recommendedName>
</protein>
<gene>
    <name evidence="2" type="ORF">QCA50_016343</name>
</gene>
<dbReference type="Pfam" id="PF12697">
    <property type="entry name" value="Abhydrolase_6"/>
    <property type="match status" value="1"/>
</dbReference>
<comment type="caution">
    <text evidence="2">The sequence shown here is derived from an EMBL/GenBank/DDBJ whole genome shotgun (WGS) entry which is preliminary data.</text>
</comment>
<dbReference type="Proteomes" id="UP001385951">
    <property type="component" value="Unassembled WGS sequence"/>
</dbReference>
<dbReference type="SUPFAM" id="SSF53474">
    <property type="entry name" value="alpha/beta-Hydrolases"/>
    <property type="match status" value="1"/>
</dbReference>
<dbReference type="EMBL" id="JASBNA010000048">
    <property type="protein sequence ID" value="KAK7680561.1"/>
    <property type="molecule type" value="Genomic_DNA"/>
</dbReference>
<feature type="domain" description="AB hydrolase-1" evidence="1">
    <location>
        <begin position="35"/>
        <end position="310"/>
    </location>
</feature>
<dbReference type="InterPro" id="IPR000073">
    <property type="entry name" value="AB_hydrolase_1"/>
</dbReference>